<dbReference type="RefSeq" id="WP_125756647.1">
    <property type="nucleotide sequence ID" value="NZ_JBHTOK010000070.1"/>
</dbReference>
<keyword evidence="2" id="KW-1185">Reference proteome</keyword>
<accession>A0ABW4CVY4</accession>
<dbReference type="GO" id="GO:0016787">
    <property type="term" value="F:hydrolase activity"/>
    <property type="evidence" value="ECO:0007669"/>
    <property type="project" value="UniProtKB-KW"/>
</dbReference>
<evidence type="ECO:0000313" key="2">
    <source>
        <dbReference type="Proteomes" id="UP001597212"/>
    </source>
</evidence>
<keyword evidence="1" id="KW-0378">Hydrolase</keyword>
<dbReference type="InterPro" id="IPR050583">
    <property type="entry name" value="Mycobacterial_A85_antigen"/>
</dbReference>
<dbReference type="Proteomes" id="UP001597212">
    <property type="component" value="Unassembled WGS sequence"/>
</dbReference>
<reference evidence="2" key="1">
    <citation type="journal article" date="2019" name="Int. J. Syst. Evol. Microbiol.">
        <title>The Global Catalogue of Microorganisms (GCM) 10K type strain sequencing project: providing services to taxonomists for standard genome sequencing and annotation.</title>
        <authorList>
            <consortium name="The Broad Institute Genomics Platform"/>
            <consortium name="The Broad Institute Genome Sequencing Center for Infectious Disease"/>
            <person name="Wu L."/>
            <person name="Ma J."/>
        </authorList>
    </citation>
    <scope>NUCLEOTIDE SEQUENCE [LARGE SCALE GENOMIC DNA]</scope>
    <source>
        <strain evidence="2">CCM 8912</strain>
    </source>
</reference>
<dbReference type="InterPro" id="IPR029058">
    <property type="entry name" value="AB_hydrolase_fold"/>
</dbReference>
<dbReference type="SUPFAM" id="SSF53474">
    <property type="entry name" value="alpha/beta-Hydrolases"/>
    <property type="match status" value="1"/>
</dbReference>
<dbReference type="PANTHER" id="PTHR48098:SF1">
    <property type="entry name" value="DIACYLGLYCEROL ACYLTRANSFERASE_MYCOLYLTRANSFERASE AG85A"/>
    <property type="match status" value="1"/>
</dbReference>
<organism evidence="1 2">
    <name type="scientific">Lacticaseibacillus hegangensis</name>
    <dbReference type="NCBI Taxonomy" id="2486010"/>
    <lineage>
        <taxon>Bacteria</taxon>
        <taxon>Bacillati</taxon>
        <taxon>Bacillota</taxon>
        <taxon>Bacilli</taxon>
        <taxon>Lactobacillales</taxon>
        <taxon>Lactobacillaceae</taxon>
        <taxon>Lacticaseibacillus</taxon>
    </lineage>
</organism>
<dbReference type="Gene3D" id="3.40.50.1820">
    <property type="entry name" value="alpha/beta hydrolase"/>
    <property type="match status" value="1"/>
</dbReference>
<dbReference type="PANTHER" id="PTHR48098">
    <property type="entry name" value="ENTEROCHELIN ESTERASE-RELATED"/>
    <property type="match status" value="1"/>
</dbReference>
<name>A0ABW4CVY4_9LACO</name>
<dbReference type="InterPro" id="IPR000801">
    <property type="entry name" value="Esterase-like"/>
</dbReference>
<gene>
    <name evidence="1" type="ORF">ACFQ5K_09060</name>
</gene>
<proteinExistence type="predicted"/>
<protein>
    <submittedName>
        <fullName evidence="1">Alpha/beta hydrolase</fullName>
    </submittedName>
</protein>
<dbReference type="EMBL" id="JBHTOK010000070">
    <property type="protein sequence ID" value="MFD1441519.1"/>
    <property type="molecule type" value="Genomic_DNA"/>
</dbReference>
<dbReference type="Pfam" id="PF00756">
    <property type="entry name" value="Esterase"/>
    <property type="match status" value="1"/>
</dbReference>
<evidence type="ECO:0000313" key="1">
    <source>
        <dbReference type="EMBL" id="MFD1441519.1"/>
    </source>
</evidence>
<comment type="caution">
    <text evidence="1">The sequence shown here is derived from an EMBL/GenBank/DDBJ whole genome shotgun (WGS) entry which is preliminary data.</text>
</comment>
<sequence length="254" mass="28416">MANLALTFSSTILKGQNTVHLILPDKPLGQKIPVIWLLHGLGDDGSCWIRKTRLEQLTTDVNVAVVMPDMGRSFYRNLPGGLHYYIYLSEELPEYLQSLFPLSRQASENFLVGNSMGGYGSFYWAAHQPEKFSYVATLSPVTDLSTVPSFMPDYESSLGSKPAALPTLLDEFETNASKLQHLNWLTLAGKDDQLTHASVAFAKSARDSLGIDINEHVLPGKHDWTFWDQNLSTILSWLPLKKIDRVGGNNYERD</sequence>